<dbReference type="Proteomes" id="UP000053638">
    <property type="component" value="Unassembled WGS sequence"/>
</dbReference>
<gene>
    <name evidence="2" type="ORF">N335_01854</name>
</gene>
<dbReference type="PROSITE" id="PS50188">
    <property type="entry name" value="B302_SPRY"/>
    <property type="match status" value="1"/>
</dbReference>
<organism evidence="2 3">
    <name type="scientific">Phaethon lepturus</name>
    <name type="common">White-tailed tropicbird</name>
    <dbReference type="NCBI Taxonomy" id="97097"/>
    <lineage>
        <taxon>Eukaryota</taxon>
        <taxon>Metazoa</taxon>
        <taxon>Chordata</taxon>
        <taxon>Craniata</taxon>
        <taxon>Vertebrata</taxon>
        <taxon>Euteleostomi</taxon>
        <taxon>Archelosauria</taxon>
        <taxon>Archosauria</taxon>
        <taxon>Dinosauria</taxon>
        <taxon>Saurischia</taxon>
        <taxon>Theropoda</taxon>
        <taxon>Coelurosauria</taxon>
        <taxon>Aves</taxon>
        <taxon>Neognathae</taxon>
        <taxon>Neoaves</taxon>
        <taxon>Phaethontimorphae</taxon>
        <taxon>Phaethontiformes</taxon>
        <taxon>Phaethontidae</taxon>
        <taxon>Phaethon</taxon>
    </lineage>
</organism>
<dbReference type="InterPro" id="IPR050143">
    <property type="entry name" value="TRIM/RBCC"/>
</dbReference>
<keyword evidence="3" id="KW-1185">Reference proteome</keyword>
<name>A0A091TJ15_PHALP</name>
<feature type="non-terminal residue" evidence="2">
    <location>
        <position position="1"/>
    </location>
</feature>
<dbReference type="Pfam" id="PF00622">
    <property type="entry name" value="SPRY"/>
    <property type="match status" value="1"/>
</dbReference>
<dbReference type="SMART" id="SM00589">
    <property type="entry name" value="PRY"/>
    <property type="match status" value="1"/>
</dbReference>
<accession>A0A091TJ15</accession>
<dbReference type="SMART" id="SM00449">
    <property type="entry name" value="SPRY"/>
    <property type="match status" value="1"/>
</dbReference>
<dbReference type="InterPro" id="IPR043136">
    <property type="entry name" value="B30.2/SPRY_sf"/>
</dbReference>
<dbReference type="Pfam" id="PF13765">
    <property type="entry name" value="PRY"/>
    <property type="match status" value="1"/>
</dbReference>
<dbReference type="FunFam" id="2.60.120.920:FF:000004">
    <property type="entry name" value="Butyrophilin subfamily 1 member A1"/>
    <property type="match status" value="1"/>
</dbReference>
<dbReference type="AlphaFoldDB" id="A0A091TJ15"/>
<dbReference type="InterPro" id="IPR006574">
    <property type="entry name" value="PRY"/>
</dbReference>
<dbReference type="InterPro" id="IPR001870">
    <property type="entry name" value="B30.2/SPRY"/>
</dbReference>
<protein>
    <submittedName>
        <fullName evidence="2">Tripartite motif-containing protein 38</fullName>
    </submittedName>
</protein>
<dbReference type="PhylomeDB" id="A0A091TJ15"/>
<dbReference type="InterPro" id="IPR013320">
    <property type="entry name" value="ConA-like_dom_sf"/>
</dbReference>
<sequence length="171" mass="19290">VNVTLDPDTAQSWLILSEDQRIVMQGATQQSRLDNPEWFDLWPCVLDCKGFDLGRLCWEVDVVCGSCWAVGVALESVKRKGLIDMSPMGGIWAAEWYKEKFQALTSPSPTPILPSMVPRRVRVCLDHAGGQVVFVNADSKAVIFTFLRAMFAGERIRPWFWVRKGSQLKLC</sequence>
<dbReference type="PANTHER" id="PTHR24103">
    <property type="entry name" value="E3 UBIQUITIN-PROTEIN LIGASE TRIM"/>
    <property type="match status" value="1"/>
</dbReference>
<dbReference type="InterPro" id="IPR003879">
    <property type="entry name" value="Butyrophylin_SPRY"/>
</dbReference>
<feature type="non-terminal residue" evidence="2">
    <location>
        <position position="171"/>
    </location>
</feature>
<dbReference type="SUPFAM" id="SSF49899">
    <property type="entry name" value="Concanavalin A-like lectins/glucanases"/>
    <property type="match status" value="1"/>
</dbReference>
<evidence type="ECO:0000313" key="3">
    <source>
        <dbReference type="Proteomes" id="UP000053638"/>
    </source>
</evidence>
<feature type="domain" description="B30.2/SPRY" evidence="1">
    <location>
        <begin position="1"/>
        <end position="171"/>
    </location>
</feature>
<dbReference type="InterPro" id="IPR003877">
    <property type="entry name" value="SPRY_dom"/>
</dbReference>
<dbReference type="PRINTS" id="PR01407">
    <property type="entry name" value="BUTYPHLNCDUF"/>
</dbReference>
<dbReference type="Gene3D" id="2.60.120.920">
    <property type="match status" value="1"/>
</dbReference>
<evidence type="ECO:0000313" key="2">
    <source>
        <dbReference type="EMBL" id="KFQ76029.1"/>
    </source>
</evidence>
<reference evidence="2 3" key="1">
    <citation type="submission" date="2014-04" db="EMBL/GenBank/DDBJ databases">
        <title>Genome evolution of avian class.</title>
        <authorList>
            <person name="Zhang G."/>
            <person name="Li C."/>
        </authorList>
    </citation>
    <scope>NUCLEOTIDE SEQUENCE [LARGE SCALE GENOMIC DNA]</scope>
    <source>
        <strain evidence="2">BGI_N335</strain>
    </source>
</reference>
<proteinExistence type="predicted"/>
<dbReference type="CDD" id="cd12888">
    <property type="entry name" value="SPRY_PRY_TRIM7_like"/>
    <property type="match status" value="1"/>
</dbReference>
<dbReference type="EMBL" id="KK455376">
    <property type="protein sequence ID" value="KFQ76029.1"/>
    <property type="molecule type" value="Genomic_DNA"/>
</dbReference>
<evidence type="ECO:0000259" key="1">
    <source>
        <dbReference type="PROSITE" id="PS50188"/>
    </source>
</evidence>